<reference evidence="2 3" key="1">
    <citation type="journal article" date="2019" name="Nat. Plants">
        <title>Genome sequencing of Musa balbisiana reveals subgenome evolution and function divergence in polyploid bananas.</title>
        <authorList>
            <person name="Yao X."/>
        </authorList>
    </citation>
    <scope>NUCLEOTIDE SEQUENCE [LARGE SCALE GENOMIC DNA]</scope>
    <source>
        <strain evidence="3">cv. DH-PKW</strain>
        <tissue evidence="2">Leaves</tissue>
    </source>
</reference>
<feature type="region of interest" description="Disordered" evidence="1">
    <location>
        <begin position="85"/>
        <end position="133"/>
    </location>
</feature>
<comment type="caution">
    <text evidence="2">The sequence shown here is derived from an EMBL/GenBank/DDBJ whole genome shotgun (WGS) entry which is preliminary data.</text>
</comment>
<evidence type="ECO:0000313" key="3">
    <source>
        <dbReference type="Proteomes" id="UP000317650"/>
    </source>
</evidence>
<organism evidence="2 3">
    <name type="scientific">Musa balbisiana</name>
    <name type="common">Banana</name>
    <dbReference type="NCBI Taxonomy" id="52838"/>
    <lineage>
        <taxon>Eukaryota</taxon>
        <taxon>Viridiplantae</taxon>
        <taxon>Streptophyta</taxon>
        <taxon>Embryophyta</taxon>
        <taxon>Tracheophyta</taxon>
        <taxon>Spermatophyta</taxon>
        <taxon>Magnoliopsida</taxon>
        <taxon>Liliopsida</taxon>
        <taxon>Zingiberales</taxon>
        <taxon>Musaceae</taxon>
        <taxon>Musa</taxon>
    </lineage>
</organism>
<sequence length="133" mass="14889">MLSTFFLSTQQVKPKLLILSERPQWFGASCSELVFSKEEEEEEEEEEKSTLSSKHMVFGFLHSGKGMVNCALQSLSAAALQGSSRATSLDEALHPTPRTPSLLERRRDRLSFSGQQPSSLAWRDSKARRISTV</sequence>
<dbReference type="Proteomes" id="UP000317650">
    <property type="component" value="Chromosome 5"/>
</dbReference>
<dbReference type="EMBL" id="PYDT01000003">
    <property type="protein sequence ID" value="THU65632.1"/>
    <property type="molecule type" value="Genomic_DNA"/>
</dbReference>
<gene>
    <name evidence="2" type="ORF">C4D60_Mb05t05670</name>
</gene>
<evidence type="ECO:0000313" key="2">
    <source>
        <dbReference type="EMBL" id="THU65632.1"/>
    </source>
</evidence>
<protein>
    <submittedName>
        <fullName evidence="2">Uncharacterized protein</fullName>
    </submittedName>
</protein>
<proteinExistence type="predicted"/>
<accession>A0A4S8JTX7</accession>
<dbReference type="AlphaFoldDB" id="A0A4S8JTX7"/>
<name>A0A4S8JTX7_MUSBA</name>
<evidence type="ECO:0000256" key="1">
    <source>
        <dbReference type="SAM" id="MobiDB-lite"/>
    </source>
</evidence>
<keyword evidence="3" id="KW-1185">Reference proteome</keyword>